<keyword evidence="1" id="KW-0732">Signal</keyword>
<evidence type="ECO:0000313" key="2">
    <source>
        <dbReference type="EMBL" id="JAC27169.1"/>
    </source>
</evidence>
<accession>A0A023G0F4</accession>
<feature type="chain" id="PRO_5001517868" evidence="1">
    <location>
        <begin position="19"/>
        <end position="115"/>
    </location>
</feature>
<feature type="non-terminal residue" evidence="2">
    <location>
        <position position="115"/>
    </location>
</feature>
<dbReference type="EMBL" id="GBBL01000151">
    <property type="protein sequence ID" value="JAC27169.1"/>
    <property type="molecule type" value="mRNA"/>
</dbReference>
<protein>
    <submittedName>
        <fullName evidence="2">Putative secreted protein</fullName>
    </submittedName>
</protein>
<name>A0A023G0F4_AMBPA</name>
<sequence>MLQHRLVLVLVRVLICQSWNCIRHCYSNGASSPPLLLSLNLESKGYSVLVVGPTVWAMAQVVLTGFWTGVAPTATGALGLRPAMATACDPILTRMSAGLLRHRPRRLLATTSTTT</sequence>
<dbReference type="AlphaFoldDB" id="A0A023G0F4"/>
<organism evidence="2">
    <name type="scientific">Amblyomma parvum</name>
    <name type="common">South American tick</name>
    <dbReference type="NCBI Taxonomy" id="251391"/>
    <lineage>
        <taxon>Eukaryota</taxon>
        <taxon>Metazoa</taxon>
        <taxon>Ecdysozoa</taxon>
        <taxon>Arthropoda</taxon>
        <taxon>Chelicerata</taxon>
        <taxon>Arachnida</taxon>
        <taxon>Acari</taxon>
        <taxon>Parasitiformes</taxon>
        <taxon>Ixodida</taxon>
        <taxon>Ixodoidea</taxon>
        <taxon>Ixodidae</taxon>
        <taxon>Amblyomminae</taxon>
        <taxon>Amblyomma</taxon>
    </lineage>
</organism>
<reference evidence="2" key="1">
    <citation type="submission" date="2014-03" db="EMBL/GenBank/DDBJ databases">
        <title>The sialotranscriptome of Amblyomma triste, Amblyomma parvum and Amblyomma cajennense ticks, uncovered by 454-based RNA-seq.</title>
        <authorList>
            <person name="Garcia G.R."/>
            <person name="Gardinassi L.G."/>
            <person name="Ribeiro J.M."/>
            <person name="Anatrielo E."/>
            <person name="Ferreira B.R."/>
            <person name="Moreira H.N."/>
            <person name="Mafra C."/>
            <person name="Olegario M.M."/>
            <person name="Szabo P.J."/>
            <person name="Miranda-Santos I.K."/>
            <person name="Maruyama S.R."/>
        </authorList>
    </citation>
    <scope>NUCLEOTIDE SEQUENCE</scope>
    <source>
        <strain evidence="2">Araguapaz</strain>
        <tissue evidence="2">Salivary glands</tissue>
    </source>
</reference>
<proteinExistence type="evidence at transcript level"/>
<feature type="signal peptide" evidence="1">
    <location>
        <begin position="1"/>
        <end position="18"/>
    </location>
</feature>
<evidence type="ECO:0000256" key="1">
    <source>
        <dbReference type="SAM" id="SignalP"/>
    </source>
</evidence>